<dbReference type="GO" id="GO:0046983">
    <property type="term" value="F:protein dimerization activity"/>
    <property type="evidence" value="ECO:0007669"/>
    <property type="project" value="InterPro"/>
</dbReference>
<dbReference type="InterPro" id="IPR008906">
    <property type="entry name" value="HATC_C_dom"/>
</dbReference>
<evidence type="ECO:0000313" key="2">
    <source>
        <dbReference type="EMBL" id="CAF4884978.1"/>
    </source>
</evidence>
<dbReference type="PANTHER" id="PTHR46289:SF19">
    <property type="entry name" value="ZINC FINGER MYM-TYPE CONTAINING 1"/>
    <property type="match status" value="1"/>
</dbReference>
<dbReference type="OrthoDB" id="10063284at2759"/>
<dbReference type="Pfam" id="PF05699">
    <property type="entry name" value="Dimer_Tnp_hAT"/>
    <property type="match status" value="1"/>
</dbReference>
<reference evidence="2" key="1">
    <citation type="submission" date="2021-02" db="EMBL/GenBank/DDBJ databases">
        <authorList>
            <person name="Steward A R."/>
        </authorList>
    </citation>
    <scope>NUCLEOTIDE SEQUENCE</scope>
</reference>
<evidence type="ECO:0000313" key="3">
    <source>
        <dbReference type="Proteomes" id="UP000663880"/>
    </source>
</evidence>
<feature type="domain" description="HAT C-terminal dimerisation" evidence="1">
    <location>
        <begin position="274"/>
        <end position="336"/>
    </location>
</feature>
<accession>A0A821U6L7</accession>
<sequence length="361" mass="42115">MSDSNHYKKKEIIWLPEFNEEKKTRRRTIDAIKPLFTNLPEIYDALYEISNGISYDQKAKYDAKCLAEKICSFSFICSLNIWHMILTKVNFVSKILQSIDMNMQVALDALTELKKFLIKIRTDANFEEIVNDAMKIAEKLNVEAEFETSRSRPLRRRKTPKSFDYEHEDHTINDLKTAFKINVFFYILDQALSSVDERFNLLNNQNDVFNFLFKLSDDQDQARLRSSCHHLQKKLSANDSLDINADDLYEEIVSCQSLFKKLNNDVVKILEFIYLNNLTAVCPNITIALRILLTMPVTVASAERSFSKLKLIKNYLRSTMSQERLTNLATISIEEAILDQIDIHEIIKDFTNRKARRVEII</sequence>
<dbReference type="EMBL" id="CAJOBZ010000029">
    <property type="protein sequence ID" value="CAF4884978.1"/>
    <property type="molecule type" value="Genomic_DNA"/>
</dbReference>
<gene>
    <name evidence="2" type="ORF">PMACD_LOCUS9947</name>
</gene>
<evidence type="ECO:0000259" key="1">
    <source>
        <dbReference type="Pfam" id="PF05699"/>
    </source>
</evidence>
<proteinExistence type="predicted"/>
<dbReference type="InterPro" id="IPR052958">
    <property type="entry name" value="IFN-induced_PKR_regulator"/>
</dbReference>
<dbReference type="Proteomes" id="UP000663880">
    <property type="component" value="Unassembled WGS sequence"/>
</dbReference>
<protein>
    <recommendedName>
        <fullName evidence="1">HAT C-terminal dimerisation domain-containing protein</fullName>
    </recommendedName>
</protein>
<keyword evidence="3" id="KW-1185">Reference proteome</keyword>
<dbReference type="SUPFAM" id="SSF53098">
    <property type="entry name" value="Ribonuclease H-like"/>
    <property type="match status" value="1"/>
</dbReference>
<organism evidence="2 3">
    <name type="scientific">Pieris macdunnoughi</name>
    <dbReference type="NCBI Taxonomy" id="345717"/>
    <lineage>
        <taxon>Eukaryota</taxon>
        <taxon>Metazoa</taxon>
        <taxon>Ecdysozoa</taxon>
        <taxon>Arthropoda</taxon>
        <taxon>Hexapoda</taxon>
        <taxon>Insecta</taxon>
        <taxon>Pterygota</taxon>
        <taxon>Neoptera</taxon>
        <taxon>Endopterygota</taxon>
        <taxon>Lepidoptera</taxon>
        <taxon>Glossata</taxon>
        <taxon>Ditrysia</taxon>
        <taxon>Papilionoidea</taxon>
        <taxon>Pieridae</taxon>
        <taxon>Pierinae</taxon>
        <taxon>Pieris</taxon>
    </lineage>
</organism>
<dbReference type="InterPro" id="IPR012337">
    <property type="entry name" value="RNaseH-like_sf"/>
</dbReference>
<dbReference type="PANTHER" id="PTHR46289">
    <property type="entry name" value="52 KDA REPRESSOR OF THE INHIBITOR OF THE PROTEIN KINASE-LIKE PROTEIN-RELATED"/>
    <property type="match status" value="1"/>
</dbReference>
<comment type="caution">
    <text evidence="2">The sequence shown here is derived from an EMBL/GenBank/DDBJ whole genome shotgun (WGS) entry which is preliminary data.</text>
</comment>
<name>A0A821U6L7_9NEOP</name>
<dbReference type="AlphaFoldDB" id="A0A821U6L7"/>